<dbReference type="Pfam" id="PF09719">
    <property type="entry name" value="C_GCAxxG_C_C"/>
    <property type="match status" value="1"/>
</dbReference>
<evidence type="ECO:0000313" key="2">
    <source>
        <dbReference type="Proteomes" id="UP001419084"/>
    </source>
</evidence>
<dbReference type="InterPro" id="IPR036280">
    <property type="entry name" value="Multihaem_cyt_sf"/>
</dbReference>
<name>A0ABQ5M6Z2_9FIRM</name>
<organism evidence="1 2">
    <name type="scientific">Lacrimispora amygdalina</name>
    <dbReference type="NCBI Taxonomy" id="253257"/>
    <lineage>
        <taxon>Bacteria</taxon>
        <taxon>Bacillati</taxon>
        <taxon>Bacillota</taxon>
        <taxon>Clostridia</taxon>
        <taxon>Lachnospirales</taxon>
        <taxon>Lachnospiraceae</taxon>
        <taxon>Lacrimispora</taxon>
    </lineage>
</organism>
<proteinExistence type="predicted"/>
<dbReference type="EMBL" id="BRPJ01000042">
    <property type="protein sequence ID" value="GLB30703.1"/>
    <property type="molecule type" value="Genomic_DNA"/>
</dbReference>
<protein>
    <recommendedName>
        <fullName evidence="3">C_GCAxxG_C_C family protein</fullName>
    </recommendedName>
</protein>
<reference evidence="1 2" key="1">
    <citation type="journal article" date="2024" name="Int. J. Syst. Evol. Microbiol.">
        <title>Lacrimispora brassicae sp. nov. isolated from fermented cabbage, and proposal of Clostridium indicum Gundawar et al. 2019 and Clostridium methoxybenzovorans Mechichi et al. 1999 as heterotypic synonyms of Lacrimispora amygdalina (Parshina et al. 2003) Haas and Blanchard 2020 and Lacrimispora indolis (McClung and McCoy 1957) Haas and Blanchard 2020, respectively.</title>
        <authorList>
            <person name="Kobayashi H."/>
            <person name="Tanizawa Y."/>
            <person name="Sakamoto M."/>
            <person name="Ohkuma M."/>
            <person name="Tohno M."/>
        </authorList>
    </citation>
    <scope>NUCLEOTIDE SEQUENCE [LARGE SCALE GENOMIC DNA]</scope>
    <source>
        <strain evidence="1 2">DSM 12857</strain>
    </source>
</reference>
<dbReference type="InterPro" id="IPR010181">
    <property type="entry name" value="CGCAxxGCC_motif"/>
</dbReference>
<dbReference type="SUPFAM" id="SSF48695">
    <property type="entry name" value="Multiheme cytochromes"/>
    <property type="match status" value="1"/>
</dbReference>
<evidence type="ECO:0008006" key="3">
    <source>
        <dbReference type="Google" id="ProtNLM"/>
    </source>
</evidence>
<evidence type="ECO:0000313" key="1">
    <source>
        <dbReference type="EMBL" id="GLB30703.1"/>
    </source>
</evidence>
<comment type="caution">
    <text evidence="1">The sequence shown here is derived from an EMBL/GenBank/DDBJ whole genome shotgun (WGS) entry which is preliminary data.</text>
</comment>
<dbReference type="Proteomes" id="UP001419084">
    <property type="component" value="Unassembled WGS sequence"/>
</dbReference>
<accession>A0ABQ5M6Z2</accession>
<sequence>MPYVKINITNFTKGRLIMEMKKEVSVQKIKKEAEELFRGGFFCSEAVVSSIRDNFELDVPDTVIAMASGFPVGIGRSKCVCGAVTGGVMCLGLFFGRTKQGDPKVEKNLLLANELHDYFKAANGKNSLCCRVLTKEFDMARGEHKEQCIAFTGMVAEKVAQIIIREFDLVNVDVLV</sequence>
<keyword evidence="2" id="KW-1185">Reference proteome</keyword>
<gene>
    <name evidence="1" type="ORF">LAD12857_26260</name>
</gene>
<dbReference type="NCBIfam" id="TIGR01909">
    <property type="entry name" value="C_GCAxxG_C_C"/>
    <property type="match status" value="1"/>
</dbReference>